<sequence>MELFKPPSPLILDGNLGENLRKFKQHSKVFMLAMGFVSKQFQVKVAMLLNVIGDGAVELQARLQKSVEGFLADYCDPVKNIAVERFKFYSRLLDECESFESFLIYLEKLMKSCEFKDQTDSVVRDRIYLGIRDKGLQECMLREPDLTLIKAIEQGLVTELERQ</sequence>
<evidence type="ECO:0000313" key="1">
    <source>
        <dbReference type="EMBL" id="KAJ8877378.1"/>
    </source>
</evidence>
<dbReference type="Proteomes" id="UP001159363">
    <property type="component" value="Chromosome 7"/>
</dbReference>
<reference evidence="1 2" key="1">
    <citation type="submission" date="2023-02" db="EMBL/GenBank/DDBJ databases">
        <title>LHISI_Scaffold_Assembly.</title>
        <authorList>
            <person name="Stuart O.P."/>
            <person name="Cleave R."/>
            <person name="Magrath M.J.L."/>
            <person name="Mikheyev A.S."/>
        </authorList>
    </citation>
    <scope>NUCLEOTIDE SEQUENCE [LARGE SCALE GENOMIC DNA]</scope>
    <source>
        <strain evidence="1">Daus_M_001</strain>
        <tissue evidence="1">Leg muscle</tissue>
    </source>
</reference>
<gene>
    <name evidence="1" type="ORF">PR048_021832</name>
</gene>
<name>A0ABQ9GZB0_9NEOP</name>
<evidence type="ECO:0000313" key="2">
    <source>
        <dbReference type="Proteomes" id="UP001159363"/>
    </source>
</evidence>
<dbReference type="PANTHER" id="PTHR33198">
    <property type="entry name" value="ANK_REP_REGION DOMAIN-CONTAINING PROTEIN-RELATED"/>
    <property type="match status" value="1"/>
</dbReference>
<protein>
    <submittedName>
        <fullName evidence="1">Uncharacterized protein</fullName>
    </submittedName>
</protein>
<dbReference type="PANTHER" id="PTHR33198:SF20">
    <property type="entry name" value="RETROTRANSPOSON GAG DOMAIN-CONTAINING PROTEIN"/>
    <property type="match status" value="1"/>
</dbReference>
<accession>A0ABQ9GZB0</accession>
<proteinExistence type="predicted"/>
<dbReference type="EMBL" id="JARBHB010000008">
    <property type="protein sequence ID" value="KAJ8877378.1"/>
    <property type="molecule type" value="Genomic_DNA"/>
</dbReference>
<keyword evidence="2" id="KW-1185">Reference proteome</keyword>
<comment type="caution">
    <text evidence="1">The sequence shown here is derived from an EMBL/GenBank/DDBJ whole genome shotgun (WGS) entry which is preliminary data.</text>
</comment>
<organism evidence="1 2">
    <name type="scientific">Dryococelus australis</name>
    <dbReference type="NCBI Taxonomy" id="614101"/>
    <lineage>
        <taxon>Eukaryota</taxon>
        <taxon>Metazoa</taxon>
        <taxon>Ecdysozoa</taxon>
        <taxon>Arthropoda</taxon>
        <taxon>Hexapoda</taxon>
        <taxon>Insecta</taxon>
        <taxon>Pterygota</taxon>
        <taxon>Neoptera</taxon>
        <taxon>Polyneoptera</taxon>
        <taxon>Phasmatodea</taxon>
        <taxon>Verophasmatodea</taxon>
        <taxon>Anareolatae</taxon>
        <taxon>Phasmatidae</taxon>
        <taxon>Eurycanthinae</taxon>
        <taxon>Dryococelus</taxon>
    </lineage>
</organism>